<feature type="domain" description="PiggyBac transposable element-derived protein" evidence="1">
    <location>
        <begin position="50"/>
        <end position="170"/>
    </location>
</feature>
<comment type="caution">
    <text evidence="2">The sequence shown here is derived from an EMBL/GenBank/DDBJ whole genome shotgun (WGS) entry which is preliminary data.</text>
</comment>
<dbReference type="Pfam" id="PF13843">
    <property type="entry name" value="DDE_Tnp_1_7"/>
    <property type="match status" value="1"/>
</dbReference>
<proteinExistence type="predicted"/>
<evidence type="ECO:0000259" key="1">
    <source>
        <dbReference type="Pfam" id="PF13843"/>
    </source>
</evidence>
<keyword evidence="3" id="KW-1185">Reference proteome</keyword>
<accession>A0A225X0L8</accession>
<evidence type="ECO:0000313" key="3">
    <source>
        <dbReference type="Proteomes" id="UP000198211"/>
    </source>
</evidence>
<organism evidence="2 3">
    <name type="scientific">Phytophthora megakarya</name>
    <dbReference type="NCBI Taxonomy" id="4795"/>
    <lineage>
        <taxon>Eukaryota</taxon>
        <taxon>Sar</taxon>
        <taxon>Stramenopiles</taxon>
        <taxon>Oomycota</taxon>
        <taxon>Peronosporomycetes</taxon>
        <taxon>Peronosporales</taxon>
        <taxon>Peronosporaceae</taxon>
        <taxon>Phytophthora</taxon>
    </lineage>
</organism>
<gene>
    <name evidence="2" type="ORF">PHMEG_0001407</name>
</gene>
<dbReference type="PANTHER" id="PTHR46599:SF3">
    <property type="entry name" value="PIGGYBAC TRANSPOSABLE ELEMENT-DERIVED PROTEIN 4"/>
    <property type="match status" value="1"/>
</dbReference>
<dbReference type="PANTHER" id="PTHR46599">
    <property type="entry name" value="PIGGYBAC TRANSPOSABLE ELEMENT-DERIVED PROTEIN 4"/>
    <property type="match status" value="1"/>
</dbReference>
<dbReference type="EMBL" id="NBNE01000050">
    <property type="protein sequence ID" value="OWZ23675.1"/>
    <property type="molecule type" value="Genomic_DNA"/>
</dbReference>
<dbReference type="InterPro" id="IPR029526">
    <property type="entry name" value="PGBD"/>
</dbReference>
<name>A0A225X0L8_9STRA</name>
<protein>
    <recommendedName>
        <fullName evidence="1">PiggyBac transposable element-derived protein domain-containing protein</fullName>
    </recommendedName>
</protein>
<sequence length="175" mass="20252">MNDFARVVSNMQGMREEGFPDTARYLDLFSGAYGPTDDVLSVAHAPLKLLFLFIPKDFWKDVAKASHRCSLQSLTARVIELTEDIRQNNQTRVHEQSSKKPYFKPYEVLHVLGLSIVCMLNPYSRRFRDHWSRHGVGAVSRGTFNEWMSRNWFEHVMTNLHFTNNAGDRASTNRT</sequence>
<reference evidence="3" key="1">
    <citation type="submission" date="2017-03" db="EMBL/GenBank/DDBJ databases">
        <title>Phytopthora megakarya and P. palmivora, two closely related causual agents of cacao black pod achieved similar genome size and gene model numbers by different mechanisms.</title>
        <authorList>
            <person name="Ali S."/>
            <person name="Shao J."/>
            <person name="Larry D.J."/>
            <person name="Kronmiller B."/>
            <person name="Shen D."/>
            <person name="Strem M.D."/>
            <person name="Melnick R.L."/>
            <person name="Guiltinan M.J."/>
            <person name="Tyler B.M."/>
            <person name="Meinhardt L.W."/>
            <person name="Bailey B.A."/>
        </authorList>
    </citation>
    <scope>NUCLEOTIDE SEQUENCE [LARGE SCALE GENOMIC DNA]</scope>
    <source>
        <strain evidence="3">zdho120</strain>
    </source>
</reference>
<dbReference type="AlphaFoldDB" id="A0A225X0L8"/>
<dbReference type="Proteomes" id="UP000198211">
    <property type="component" value="Unassembled WGS sequence"/>
</dbReference>
<dbReference type="OrthoDB" id="128268at2759"/>
<dbReference type="STRING" id="4795.A0A225X0L8"/>
<evidence type="ECO:0000313" key="2">
    <source>
        <dbReference type="EMBL" id="OWZ23675.1"/>
    </source>
</evidence>